<dbReference type="PANTHER" id="PTHR34217:SF1">
    <property type="entry name" value="CARBOXYPEPTIDASE 1"/>
    <property type="match status" value="1"/>
</dbReference>
<dbReference type="GO" id="GO:0046872">
    <property type="term" value="F:metal ion binding"/>
    <property type="evidence" value="ECO:0007669"/>
    <property type="project" value="UniProtKB-KW"/>
</dbReference>
<keyword evidence="2" id="KW-0862">Zinc</keyword>
<dbReference type="EMBL" id="CP060436">
    <property type="protein sequence ID" value="QPM89620.1"/>
    <property type="molecule type" value="Genomic_DNA"/>
</dbReference>
<feature type="active site" description="Proton donor/acceptor" evidence="3">
    <location>
        <position position="257"/>
    </location>
</feature>
<comment type="cofactor">
    <cofactor evidence="2">
        <name>Zn(2+)</name>
        <dbReference type="ChEBI" id="CHEBI:29105"/>
    </cofactor>
    <text evidence="2">Binds 1 zinc ion per subunit.</text>
</comment>
<dbReference type="GO" id="GO:0004181">
    <property type="term" value="F:metallocarboxypeptidase activity"/>
    <property type="evidence" value="ECO:0007669"/>
    <property type="project" value="UniProtKB-UniRule"/>
</dbReference>
<comment type="catalytic activity">
    <reaction evidence="1">
        <text>Release of a C-terminal amino acid with broad specificity, except for -Pro.</text>
        <dbReference type="EC" id="3.4.17.19"/>
    </reaction>
</comment>
<keyword evidence="1 4" id="KW-0121">Carboxypeptidase</keyword>
<gene>
    <name evidence="4" type="ORF">PSAL_008420</name>
</gene>
<dbReference type="KEGG" id="palw:PSAL_008420"/>
<reference evidence="4 5" key="1">
    <citation type="submission" date="2020-08" db="EMBL/GenBank/DDBJ databases">
        <title>Genome sequence of Rhodobacteraceae bacterium Lw-13e.</title>
        <authorList>
            <person name="Poehlein A."/>
            <person name="Wolter L."/>
            <person name="Daniel R."/>
            <person name="Brinkhoff T."/>
        </authorList>
    </citation>
    <scope>NUCLEOTIDE SEQUENCE [LARGE SCALE GENOMIC DNA]</scope>
    <source>
        <strain evidence="4 5">Lw-13e</strain>
    </source>
</reference>
<comment type="function">
    <text evidence="1">Broad specificity carboxypetidase that releases amino acids sequentially from the C-terminus, including neutral, aromatic, polar and basic residues.</text>
</comment>
<sequence length="491" mass="53657">MTALQDLLAFQTETEALGQIAGRLGWDQETMMPRGAAAQRGDEMAAIESVLHARRTDPRIGDWLAACDGETLSQVDAAKLRHIRRSYDRSCKVPGDLAAELARVTSVSQGAWAEARERDDFAAFAPVLARVVALRQQEGQALADGGSTYDALLQDYEPGASAAQLEAMFGEMRPRLVDLRGKVLEKPTPKGLAGTFGEAEQLALASKLALTFGYDLSRGRIDKAVHPFSSGSGSDVRITTRTSPTDPFNCFYSTIHEVGHACYEQNIDAGFALTPLGQGVSMGVHESQSRIYENQLGRSRAFTGWLSARMQEVFGDLGLPDAEAFYAAVNRVQKDFIRTEADELQYNLHIMLRFDLERALISGDLPVADLEGAWNDRFRADFGYEVPKPSLGCLQDVHWSIGLFGYFATYSLGNVYAGCLAEALRRDVPDLDAALAEGNTVPATAWLGEKVQRHGGLYEPRETITLACGQAPNAGPLLDYIETKFSDLYDL</sequence>
<evidence type="ECO:0000256" key="1">
    <source>
        <dbReference type="PIRNR" id="PIRNR006615"/>
    </source>
</evidence>
<dbReference type="InterPro" id="IPR001333">
    <property type="entry name" value="Peptidase_M32_Taq"/>
</dbReference>
<organism evidence="4 5">
    <name type="scientific">Pseudooceanicola algae</name>
    <dbReference type="NCBI Taxonomy" id="1537215"/>
    <lineage>
        <taxon>Bacteria</taxon>
        <taxon>Pseudomonadati</taxon>
        <taxon>Pseudomonadota</taxon>
        <taxon>Alphaproteobacteria</taxon>
        <taxon>Rhodobacterales</taxon>
        <taxon>Paracoccaceae</taxon>
        <taxon>Pseudooceanicola</taxon>
    </lineage>
</organism>
<accession>A0A418SE72</accession>
<dbReference type="AlphaFoldDB" id="A0A418SE72"/>
<dbReference type="SUPFAM" id="SSF55486">
    <property type="entry name" value="Metalloproteases ('zincins'), catalytic domain"/>
    <property type="match status" value="1"/>
</dbReference>
<feature type="binding site" evidence="2">
    <location>
        <position position="260"/>
    </location>
    <ligand>
        <name>Zn(2+)</name>
        <dbReference type="ChEBI" id="CHEBI:29105"/>
        <note>catalytic</note>
    </ligand>
</feature>
<dbReference type="PROSITE" id="PS52034">
    <property type="entry name" value="PEPTIDASE_M32"/>
    <property type="match status" value="1"/>
</dbReference>
<dbReference type="PIRSF" id="PIRSF006615">
    <property type="entry name" value="Zn_crbxpep_Taq"/>
    <property type="match status" value="1"/>
</dbReference>
<proteinExistence type="inferred from homology"/>
<dbReference type="Pfam" id="PF02074">
    <property type="entry name" value="Peptidase_M32"/>
    <property type="match status" value="1"/>
</dbReference>
<evidence type="ECO:0000313" key="4">
    <source>
        <dbReference type="EMBL" id="QPM89620.1"/>
    </source>
</evidence>
<feature type="binding site" evidence="2">
    <location>
        <position position="256"/>
    </location>
    <ligand>
        <name>Zn(2+)</name>
        <dbReference type="ChEBI" id="CHEBI:29105"/>
        <note>catalytic</note>
    </ligand>
</feature>
<dbReference type="RefSeq" id="WP_119840026.1">
    <property type="nucleotide sequence ID" value="NZ_CP060436.1"/>
</dbReference>
<keyword evidence="5" id="KW-1185">Reference proteome</keyword>
<dbReference type="OrthoDB" id="9772308at2"/>
<keyword evidence="1 2" id="KW-0479">Metal-binding</keyword>
<keyword evidence="1 4" id="KW-0378">Hydrolase</keyword>
<protein>
    <recommendedName>
        <fullName evidence="1">Metal-dependent carboxypeptidase</fullName>
        <ecNumber evidence="1">3.4.17.19</ecNumber>
    </recommendedName>
</protein>
<dbReference type="GO" id="GO:0006508">
    <property type="term" value="P:proteolysis"/>
    <property type="evidence" value="ECO:0007669"/>
    <property type="project" value="UniProtKB-UniRule"/>
</dbReference>
<name>A0A418SE72_9RHOB</name>
<dbReference type="Gene3D" id="1.10.1370.30">
    <property type="match status" value="1"/>
</dbReference>
<feature type="binding site" evidence="2">
    <location>
        <position position="286"/>
    </location>
    <ligand>
        <name>Zn(2+)</name>
        <dbReference type="ChEBI" id="CHEBI:29105"/>
        <note>catalytic</note>
    </ligand>
</feature>
<evidence type="ECO:0000313" key="5">
    <source>
        <dbReference type="Proteomes" id="UP000283786"/>
    </source>
</evidence>
<dbReference type="PANTHER" id="PTHR34217">
    <property type="entry name" value="METAL-DEPENDENT CARBOXYPEPTIDASE"/>
    <property type="match status" value="1"/>
</dbReference>
<comment type="similarity">
    <text evidence="1">Belongs to the peptidase M32 family.</text>
</comment>
<dbReference type="EC" id="3.4.17.19" evidence="1"/>
<keyword evidence="1" id="KW-0482">Metalloprotease</keyword>
<keyword evidence="1" id="KW-0645">Protease</keyword>
<dbReference type="Proteomes" id="UP000283786">
    <property type="component" value="Chromosome"/>
</dbReference>
<evidence type="ECO:0000256" key="3">
    <source>
        <dbReference type="PIRSR" id="PIRSR006615-2"/>
    </source>
</evidence>
<dbReference type="PRINTS" id="PR00998">
    <property type="entry name" value="CRBOXYPTASET"/>
</dbReference>
<dbReference type="CDD" id="cd06460">
    <property type="entry name" value="M32_Taq"/>
    <property type="match status" value="1"/>
</dbReference>
<evidence type="ECO:0000256" key="2">
    <source>
        <dbReference type="PIRSR" id="PIRSR006615-1"/>
    </source>
</evidence>